<proteinExistence type="predicted"/>
<comment type="caution">
    <text evidence="2">The sequence shown here is derived from an EMBL/GenBank/DDBJ whole genome shotgun (WGS) entry which is preliminary data.</text>
</comment>
<keyword evidence="1" id="KW-0472">Membrane</keyword>
<evidence type="ECO:0000256" key="1">
    <source>
        <dbReference type="SAM" id="Phobius"/>
    </source>
</evidence>
<dbReference type="AlphaFoldDB" id="A0A2M7W3N0"/>
<organism evidence="2 3">
    <name type="scientific">Candidatus Dojkabacteria bacterium CG_4_10_14_0_2_um_filter_Dojkabacteria_WS6_41_15</name>
    <dbReference type="NCBI Taxonomy" id="2014249"/>
    <lineage>
        <taxon>Bacteria</taxon>
        <taxon>Candidatus Dojkabacteria</taxon>
    </lineage>
</organism>
<evidence type="ECO:0000313" key="3">
    <source>
        <dbReference type="Proteomes" id="UP000228952"/>
    </source>
</evidence>
<name>A0A2M7W3N0_9BACT</name>
<reference evidence="3" key="1">
    <citation type="submission" date="2017-09" db="EMBL/GenBank/DDBJ databases">
        <title>Depth-based differentiation of microbial function through sediment-hosted aquifers and enrichment of novel symbionts in the deep terrestrial subsurface.</title>
        <authorList>
            <person name="Probst A.J."/>
            <person name="Ladd B."/>
            <person name="Jarett J.K."/>
            <person name="Geller-Mcgrath D.E."/>
            <person name="Sieber C.M.K."/>
            <person name="Emerson J.B."/>
            <person name="Anantharaman K."/>
            <person name="Thomas B.C."/>
            <person name="Malmstrom R."/>
            <person name="Stieglmeier M."/>
            <person name="Klingl A."/>
            <person name="Woyke T."/>
            <person name="Ryan C.M."/>
            <person name="Banfield J.F."/>
        </authorList>
    </citation>
    <scope>NUCLEOTIDE SEQUENCE [LARGE SCALE GENOMIC DNA]</scope>
</reference>
<protein>
    <submittedName>
        <fullName evidence="2">Uncharacterized protein</fullName>
    </submittedName>
</protein>
<evidence type="ECO:0000313" key="2">
    <source>
        <dbReference type="EMBL" id="PJA15974.1"/>
    </source>
</evidence>
<dbReference type="EMBL" id="PFQB01000002">
    <property type="protein sequence ID" value="PJA15974.1"/>
    <property type="molecule type" value="Genomic_DNA"/>
</dbReference>
<dbReference type="Proteomes" id="UP000228952">
    <property type="component" value="Unassembled WGS sequence"/>
</dbReference>
<sequence length="401" mass="45476">MSFFRKRGFHYKKDARVDLHSTSGNVAKLARERVRKVTVTKMGNAVRAVIFVILAVIFLGGLLGFLALVGYSLKTGGNVPFTQKVMGFLRTTPVRYLLPATDTKSEKRGVVGVQDVPEVPESTFVFLDYITRVGEYGFTLKEKSLLAAESQALYEFVTSGQSVYRLALTSSWEEVQQFYQQELPKLGWKFENSVTISDTEKVPGEYYTKGEKGLHVYTIAEDIWYEQVTKLQAEQGLHDKLVAYKAKQELVEAASGRDLPAEAVWKLSYSRDWDVALQKNVIYGVNNIYFTNNASTERITISVLGRYKGEVVELAYKDLEKVGTEYISTWLTTQQTTVTLTGFSKHERVVAGGKALEFADLKNRAYFLFLLNRKNGLYYVVQYVGKENPEFFEYIKGNLKN</sequence>
<accession>A0A2M7W3N0</accession>
<keyword evidence="1" id="KW-1133">Transmembrane helix</keyword>
<keyword evidence="1" id="KW-0812">Transmembrane</keyword>
<gene>
    <name evidence="2" type="ORF">COX64_00075</name>
</gene>
<feature type="transmembrane region" description="Helical" evidence="1">
    <location>
        <begin position="45"/>
        <end position="73"/>
    </location>
</feature>